<dbReference type="EMBL" id="FQZI01000003">
    <property type="protein sequence ID" value="SHI90479.1"/>
    <property type="molecule type" value="Genomic_DNA"/>
</dbReference>
<dbReference type="Proteomes" id="UP000184488">
    <property type="component" value="Unassembled WGS sequence"/>
</dbReference>
<evidence type="ECO:0000313" key="3">
    <source>
        <dbReference type="Proteomes" id="UP000184488"/>
    </source>
</evidence>
<gene>
    <name evidence="2" type="ORF">SAMN05444363_2030</name>
</gene>
<accession>A0A1M6EYL3</accession>
<protein>
    <submittedName>
        <fullName evidence="2">Uncharacterized protein</fullName>
    </submittedName>
</protein>
<dbReference type="STRING" id="415425.SAMN05444363_2030"/>
<organism evidence="2 3">
    <name type="scientific">Flavobacterium terrae</name>
    <dbReference type="NCBI Taxonomy" id="415425"/>
    <lineage>
        <taxon>Bacteria</taxon>
        <taxon>Pseudomonadati</taxon>
        <taxon>Bacteroidota</taxon>
        <taxon>Flavobacteriia</taxon>
        <taxon>Flavobacteriales</taxon>
        <taxon>Flavobacteriaceae</taxon>
        <taxon>Flavobacterium</taxon>
    </lineage>
</organism>
<keyword evidence="3" id="KW-1185">Reference proteome</keyword>
<feature type="signal peptide" evidence="1">
    <location>
        <begin position="1"/>
        <end position="21"/>
    </location>
</feature>
<feature type="chain" id="PRO_5012545167" evidence="1">
    <location>
        <begin position="22"/>
        <end position="153"/>
    </location>
</feature>
<dbReference type="AlphaFoldDB" id="A0A1M6EYL3"/>
<sequence>MRKIFLLLINLISLNFCFSQNTNLVLMVNDQLLNGEITNLYLKFENENETKKIYVNYYPGDLILNSETLELINSDKTNKIYLHFDYKTFKKEKHLISNFDIELKKIMFQQPYLIINVFDFTDKKYRKWYQYLTNENYLPQIIFPNSGIYVRMK</sequence>
<evidence type="ECO:0000313" key="2">
    <source>
        <dbReference type="EMBL" id="SHI90479.1"/>
    </source>
</evidence>
<name>A0A1M6EYL3_9FLAO</name>
<evidence type="ECO:0000256" key="1">
    <source>
        <dbReference type="SAM" id="SignalP"/>
    </source>
</evidence>
<proteinExistence type="predicted"/>
<keyword evidence="1" id="KW-0732">Signal</keyword>
<reference evidence="3" key="1">
    <citation type="submission" date="2016-11" db="EMBL/GenBank/DDBJ databases">
        <authorList>
            <person name="Varghese N."/>
            <person name="Submissions S."/>
        </authorList>
    </citation>
    <scope>NUCLEOTIDE SEQUENCE [LARGE SCALE GENOMIC DNA]</scope>
    <source>
        <strain evidence="3">DSM 18829</strain>
    </source>
</reference>